<dbReference type="InParanoid" id="A0A482X701"/>
<sequence>MIADESLDEKINYEVAANYWSKIPATVDGMLVGFGYVTKTDIEGSEKFLKSLFKSESSLNRERALDCGAGIGRITKNLLVKFFNKVDLVEQDQKFIQEAEKSIGAHENVGEFFNTGLQNLELVHKYDVIWCQWVLGYLTDDDLIKFFKKCVGHLKSNGVIVVKENLTSKGGVELDEEDSSVTRSYSVMHDVFKAADLKCVKELKQNNFPKFLYPVMMFALRPVT</sequence>
<evidence type="ECO:0000256" key="2">
    <source>
        <dbReference type="ARBA" id="ARBA00022603"/>
    </source>
</evidence>
<comment type="caution">
    <text evidence="12">The sequence shown here is derived from an EMBL/GenBank/DDBJ whole genome shotgun (WGS) entry which is preliminary data.</text>
</comment>
<evidence type="ECO:0000256" key="10">
    <source>
        <dbReference type="ARBA" id="ARBA00048167"/>
    </source>
</evidence>
<dbReference type="SUPFAM" id="SSF53335">
    <property type="entry name" value="S-adenosyl-L-methionine-dependent methyltransferases"/>
    <property type="match status" value="1"/>
</dbReference>
<dbReference type="GO" id="GO:0071885">
    <property type="term" value="F:N-terminal protein N-methyltransferase activity"/>
    <property type="evidence" value="ECO:0007669"/>
    <property type="project" value="UniProtKB-EC"/>
</dbReference>
<dbReference type="GO" id="GO:0000179">
    <property type="term" value="F:rRNA (adenine-N6,N6-)-dimethyltransferase activity"/>
    <property type="evidence" value="ECO:0007669"/>
    <property type="project" value="InterPro"/>
</dbReference>
<dbReference type="InterPro" id="IPR029063">
    <property type="entry name" value="SAM-dependent_MTases_sf"/>
</dbReference>
<dbReference type="FunCoup" id="A0A482X701">
    <property type="interactions" value="1645"/>
</dbReference>
<dbReference type="EMBL" id="QKKF02017260">
    <property type="protein sequence ID" value="RZF41061.1"/>
    <property type="molecule type" value="Genomic_DNA"/>
</dbReference>
<dbReference type="CDD" id="cd02440">
    <property type="entry name" value="AdoMet_MTases"/>
    <property type="match status" value="1"/>
</dbReference>
<dbReference type="EC" id="2.1.1.244" evidence="5"/>
<keyword evidence="2" id="KW-0489">Methyltransferase</keyword>
<dbReference type="PANTHER" id="PTHR12753:SF0">
    <property type="entry name" value="ALPHA N-TERMINAL PROTEIN METHYLTRANSFERASE 1"/>
    <property type="match status" value="1"/>
</dbReference>
<evidence type="ECO:0000256" key="1">
    <source>
        <dbReference type="ARBA" id="ARBA00009059"/>
    </source>
</evidence>
<accession>A0A482X701</accession>
<feature type="binding site" evidence="11">
    <location>
        <position position="132"/>
    </location>
    <ligand>
        <name>S-adenosyl-L-methionine</name>
        <dbReference type="ChEBI" id="CHEBI:59789"/>
    </ligand>
</feature>
<feature type="binding site" evidence="11">
    <location>
        <begin position="117"/>
        <end position="118"/>
    </location>
    <ligand>
        <name>S-adenosyl-L-methionine</name>
        <dbReference type="ChEBI" id="CHEBI:59789"/>
    </ligand>
</feature>
<evidence type="ECO:0000256" key="4">
    <source>
        <dbReference type="ARBA" id="ARBA00022691"/>
    </source>
</evidence>
<feature type="binding site" evidence="11">
    <location>
        <position position="73"/>
    </location>
    <ligand>
        <name>S-adenosyl-L-methionine</name>
        <dbReference type="ChEBI" id="CHEBI:59789"/>
    </ligand>
</feature>
<dbReference type="Pfam" id="PF05891">
    <property type="entry name" value="Methyltransf_PK"/>
    <property type="match status" value="1"/>
</dbReference>
<evidence type="ECO:0000256" key="9">
    <source>
        <dbReference type="ARBA" id="ARBA00047885"/>
    </source>
</evidence>
<feature type="binding site" evidence="11">
    <location>
        <position position="68"/>
    </location>
    <ligand>
        <name>S-adenosyl-L-methionine</name>
        <dbReference type="ChEBI" id="CHEBI:59789"/>
    </ligand>
</feature>
<keyword evidence="13" id="KW-1185">Reference proteome</keyword>
<dbReference type="AlphaFoldDB" id="A0A482X701"/>
<evidence type="ECO:0000256" key="6">
    <source>
        <dbReference type="ARBA" id="ARBA00039449"/>
    </source>
</evidence>
<dbReference type="GO" id="GO:0005737">
    <property type="term" value="C:cytoplasm"/>
    <property type="evidence" value="ECO:0007669"/>
    <property type="project" value="TreeGrafter"/>
</dbReference>
<dbReference type="Gene3D" id="3.40.50.150">
    <property type="entry name" value="Vaccinia Virus protein VP39"/>
    <property type="match status" value="1"/>
</dbReference>
<comment type="catalytic activity">
    <reaction evidence="8">
        <text>N-terminal L-seryl-L-prolyl-L-lysyl-[protein] + 3 S-adenosyl-L-methionine = N-terminal N,N,N-trimethyl-L-seryl-L-prolyl-L-lysyl-[protein] + 3 S-adenosyl-L-homocysteine + 3 H(+)</text>
        <dbReference type="Rhea" id="RHEA:54724"/>
        <dbReference type="Rhea" id="RHEA-COMP:13789"/>
        <dbReference type="Rhea" id="RHEA-COMP:13973"/>
        <dbReference type="ChEBI" id="CHEBI:15378"/>
        <dbReference type="ChEBI" id="CHEBI:57856"/>
        <dbReference type="ChEBI" id="CHEBI:59789"/>
        <dbReference type="ChEBI" id="CHEBI:138061"/>
        <dbReference type="ChEBI" id="CHEBI:138317"/>
        <dbReference type="EC" id="2.1.1.244"/>
    </reaction>
</comment>
<dbReference type="FunFam" id="3.40.50.150:FF:000025">
    <property type="entry name" value="N-terminal Xaa-Pro-Lys N-methyltransferase 1"/>
    <property type="match status" value="1"/>
</dbReference>
<keyword evidence="3" id="KW-0808">Transferase</keyword>
<comment type="similarity">
    <text evidence="1">Belongs to the methyltransferase superfamily. NTM1 family.</text>
</comment>
<dbReference type="PROSITE" id="PS01131">
    <property type="entry name" value="RRNA_A_DIMETH"/>
    <property type="match status" value="1"/>
</dbReference>
<dbReference type="PANTHER" id="PTHR12753">
    <property type="entry name" value="AD-003 - RELATED"/>
    <property type="match status" value="1"/>
</dbReference>
<gene>
    <name evidence="12" type="ORF">LSTR_LSTR002693</name>
</gene>
<dbReference type="InterPro" id="IPR020596">
    <property type="entry name" value="rRNA_Ade_Mease_Trfase_CS"/>
</dbReference>
<name>A0A482X701_LAOST</name>
<proteinExistence type="inferred from homology"/>
<evidence type="ECO:0000256" key="11">
    <source>
        <dbReference type="PIRSR" id="PIRSR016958-1"/>
    </source>
</evidence>
<dbReference type="SMR" id="A0A482X701"/>
<evidence type="ECO:0000256" key="7">
    <source>
        <dbReference type="ARBA" id="ARBA00043129"/>
    </source>
</evidence>
<protein>
    <recommendedName>
        <fullName evidence="6">Alpha N-terminal protein methyltransferase 1</fullName>
        <ecNumber evidence="5">2.1.1.244</ecNumber>
    </recommendedName>
    <alternativeName>
        <fullName evidence="7">X-Pro-Lys N-terminal protein methyltransferase 1</fullName>
    </alternativeName>
</protein>
<comment type="catalytic activity">
    <reaction evidence="10">
        <text>N-terminal L-alanyl-L-prolyl-L-lysyl-[protein] + 3 S-adenosyl-L-methionine = N-terminal N,N,N-trimethyl-L-alanyl-L-prolyl-L-lysyl-[protein] + 3 S-adenosyl-L-homocysteine + 3 H(+)</text>
        <dbReference type="Rhea" id="RHEA:54712"/>
        <dbReference type="Rhea" id="RHEA-COMP:13785"/>
        <dbReference type="Rhea" id="RHEA-COMP:13971"/>
        <dbReference type="ChEBI" id="CHEBI:15378"/>
        <dbReference type="ChEBI" id="CHEBI:57856"/>
        <dbReference type="ChEBI" id="CHEBI:59789"/>
        <dbReference type="ChEBI" id="CHEBI:138057"/>
        <dbReference type="ChEBI" id="CHEBI:138315"/>
        <dbReference type="EC" id="2.1.1.244"/>
    </reaction>
</comment>
<evidence type="ECO:0000256" key="8">
    <source>
        <dbReference type="ARBA" id="ARBA00047306"/>
    </source>
</evidence>
<dbReference type="STRING" id="195883.A0A482X701"/>
<dbReference type="InterPro" id="IPR008576">
    <property type="entry name" value="MeTrfase_NTM1"/>
</dbReference>
<organism evidence="12 13">
    <name type="scientific">Laodelphax striatellus</name>
    <name type="common">Small brown planthopper</name>
    <name type="synonym">Delphax striatella</name>
    <dbReference type="NCBI Taxonomy" id="195883"/>
    <lineage>
        <taxon>Eukaryota</taxon>
        <taxon>Metazoa</taxon>
        <taxon>Ecdysozoa</taxon>
        <taxon>Arthropoda</taxon>
        <taxon>Hexapoda</taxon>
        <taxon>Insecta</taxon>
        <taxon>Pterygota</taxon>
        <taxon>Neoptera</taxon>
        <taxon>Paraneoptera</taxon>
        <taxon>Hemiptera</taxon>
        <taxon>Auchenorrhyncha</taxon>
        <taxon>Fulgoroidea</taxon>
        <taxon>Delphacidae</taxon>
        <taxon>Criomorphinae</taxon>
        <taxon>Laodelphax</taxon>
    </lineage>
</organism>
<dbReference type="PIRSF" id="PIRSF016958">
    <property type="entry name" value="DUF858_MeTrfase_lik"/>
    <property type="match status" value="1"/>
</dbReference>
<evidence type="ECO:0000256" key="5">
    <source>
        <dbReference type="ARBA" id="ARBA00039112"/>
    </source>
</evidence>
<comment type="catalytic activity">
    <reaction evidence="9">
        <text>N-terminal L-prolyl-L-prolyl-L-lysyl-[protein] + 2 S-adenosyl-L-methionine = N-terminal N,N-dimethyl-L-prolyl-L-prolyl-L-lysyl-[protein] + 2 S-adenosyl-L-homocysteine + 2 H(+)</text>
        <dbReference type="Rhea" id="RHEA:54736"/>
        <dbReference type="Rhea" id="RHEA-COMP:13787"/>
        <dbReference type="Rhea" id="RHEA-COMP:13974"/>
        <dbReference type="ChEBI" id="CHEBI:15378"/>
        <dbReference type="ChEBI" id="CHEBI:57856"/>
        <dbReference type="ChEBI" id="CHEBI:59789"/>
        <dbReference type="ChEBI" id="CHEBI:138059"/>
        <dbReference type="ChEBI" id="CHEBI:138318"/>
        <dbReference type="EC" id="2.1.1.244"/>
    </reaction>
</comment>
<dbReference type="Proteomes" id="UP000291343">
    <property type="component" value="Unassembled WGS sequence"/>
</dbReference>
<evidence type="ECO:0000313" key="13">
    <source>
        <dbReference type="Proteomes" id="UP000291343"/>
    </source>
</evidence>
<keyword evidence="4 11" id="KW-0949">S-adenosyl-L-methionine</keyword>
<evidence type="ECO:0000313" key="12">
    <source>
        <dbReference type="EMBL" id="RZF41061.1"/>
    </source>
</evidence>
<evidence type="ECO:0000256" key="3">
    <source>
        <dbReference type="ARBA" id="ARBA00022679"/>
    </source>
</evidence>
<reference evidence="12 13" key="1">
    <citation type="journal article" date="2017" name="Gigascience">
        <title>Genome sequence of the small brown planthopper, Laodelphax striatellus.</title>
        <authorList>
            <person name="Zhu J."/>
            <person name="Jiang F."/>
            <person name="Wang X."/>
            <person name="Yang P."/>
            <person name="Bao Y."/>
            <person name="Zhao W."/>
            <person name="Wang W."/>
            <person name="Lu H."/>
            <person name="Wang Q."/>
            <person name="Cui N."/>
            <person name="Li J."/>
            <person name="Chen X."/>
            <person name="Luo L."/>
            <person name="Yu J."/>
            <person name="Kang L."/>
            <person name="Cui F."/>
        </authorList>
    </citation>
    <scope>NUCLEOTIDE SEQUENCE [LARGE SCALE GENOMIC DNA]</scope>
    <source>
        <strain evidence="12">Lst14</strain>
    </source>
</reference>